<accession>A0A2U1FML1</accession>
<comment type="caution">
    <text evidence="2">The sequence shown here is derived from an EMBL/GenBank/DDBJ whole genome shotgun (WGS) entry which is preliminary data.</text>
</comment>
<keyword evidence="3" id="KW-1185">Reference proteome</keyword>
<dbReference type="Pfam" id="PF19603">
    <property type="entry name" value="DUF6108"/>
    <property type="match status" value="1"/>
</dbReference>
<feature type="chain" id="PRO_5015761900" description="DUF4252 domain-containing protein" evidence="1">
    <location>
        <begin position="26"/>
        <end position="155"/>
    </location>
</feature>
<protein>
    <recommendedName>
        <fullName evidence="4">DUF4252 domain-containing protein</fullName>
    </recommendedName>
</protein>
<dbReference type="Proteomes" id="UP000245462">
    <property type="component" value="Unassembled WGS sequence"/>
</dbReference>
<dbReference type="InterPro" id="IPR046090">
    <property type="entry name" value="DUF6108"/>
</dbReference>
<sequence>MMMRRLRLPLLILLLSLMAAVSGLAQNGTVPHVQEIFDRYGRAKDVTTVVMTREMLTEYDIHLYRSLTMREPGKRLAVVRAAVDADRKVAKSIKEVIDFGTLSSGYYELPPANGLNRYILYRYNPKRGITLIYIEGKLGADDLVSLLLQNKNTDN</sequence>
<dbReference type="AlphaFoldDB" id="A0A2U1FML1"/>
<evidence type="ECO:0000256" key="1">
    <source>
        <dbReference type="SAM" id="SignalP"/>
    </source>
</evidence>
<proteinExistence type="predicted"/>
<keyword evidence="1" id="KW-0732">Signal</keyword>
<organism evidence="2 3">
    <name type="scientific">Porphyromonas loveana</name>
    <dbReference type="NCBI Taxonomy" id="1884669"/>
    <lineage>
        <taxon>Bacteria</taxon>
        <taxon>Pseudomonadati</taxon>
        <taxon>Bacteroidota</taxon>
        <taxon>Bacteroidia</taxon>
        <taxon>Bacteroidales</taxon>
        <taxon>Porphyromonadaceae</taxon>
        <taxon>Porphyromonas</taxon>
    </lineage>
</organism>
<gene>
    <name evidence="2" type="ORF">C7382_103130</name>
</gene>
<dbReference type="RefSeq" id="WP_243405630.1">
    <property type="nucleotide sequence ID" value="NZ_QEKY01000003.1"/>
</dbReference>
<reference evidence="2 3" key="1">
    <citation type="submission" date="2018-04" db="EMBL/GenBank/DDBJ databases">
        <title>Genomic Encyclopedia of Type Strains, Phase IV (KMG-IV): sequencing the most valuable type-strain genomes for metagenomic binning, comparative biology and taxonomic classification.</title>
        <authorList>
            <person name="Goeker M."/>
        </authorList>
    </citation>
    <scope>NUCLEOTIDE SEQUENCE [LARGE SCALE GENOMIC DNA]</scope>
    <source>
        <strain evidence="2 3">DSM 28520</strain>
    </source>
</reference>
<dbReference type="EMBL" id="QEKY01000003">
    <property type="protein sequence ID" value="PVZ13433.1"/>
    <property type="molecule type" value="Genomic_DNA"/>
</dbReference>
<evidence type="ECO:0008006" key="4">
    <source>
        <dbReference type="Google" id="ProtNLM"/>
    </source>
</evidence>
<feature type="signal peptide" evidence="1">
    <location>
        <begin position="1"/>
        <end position="25"/>
    </location>
</feature>
<evidence type="ECO:0000313" key="2">
    <source>
        <dbReference type="EMBL" id="PVZ13433.1"/>
    </source>
</evidence>
<dbReference type="GeneID" id="94550191"/>
<name>A0A2U1FML1_9PORP</name>
<evidence type="ECO:0000313" key="3">
    <source>
        <dbReference type="Proteomes" id="UP000245462"/>
    </source>
</evidence>